<dbReference type="Gene3D" id="3.90.550.10">
    <property type="entry name" value="Spore Coat Polysaccharide Biosynthesis Protein SpsA, Chain A"/>
    <property type="match status" value="1"/>
</dbReference>
<keyword evidence="2" id="KW-0808">Transferase</keyword>
<dbReference type="PANTHER" id="PTHR22916">
    <property type="entry name" value="GLYCOSYLTRANSFERASE"/>
    <property type="match status" value="1"/>
</dbReference>
<dbReference type="GO" id="GO:0016758">
    <property type="term" value="F:hexosyltransferase activity"/>
    <property type="evidence" value="ECO:0007669"/>
    <property type="project" value="UniProtKB-ARBA"/>
</dbReference>
<protein>
    <submittedName>
        <fullName evidence="2">Alpha-L-Rha alpha-1,3-L-rhamnosyltransferase</fullName>
    </submittedName>
</protein>
<dbReference type="GeneID" id="60871962"/>
<evidence type="ECO:0000259" key="1">
    <source>
        <dbReference type="Pfam" id="PF00535"/>
    </source>
</evidence>
<feature type="domain" description="Glycosyltransferase 2-like" evidence="1">
    <location>
        <begin position="3"/>
        <end position="109"/>
    </location>
</feature>
<dbReference type="InterPro" id="IPR029044">
    <property type="entry name" value="Nucleotide-diphossugar_trans"/>
</dbReference>
<reference evidence="3" key="1">
    <citation type="submission" date="2017-04" db="EMBL/GenBank/DDBJ databases">
        <title>Function of individual gut microbiota members based on whole genome sequencing of pure cultures obtained from chicken caecum.</title>
        <authorList>
            <person name="Medvecky M."/>
            <person name="Cejkova D."/>
            <person name="Polansky O."/>
            <person name="Karasova D."/>
            <person name="Kubasova T."/>
            <person name="Cizek A."/>
            <person name="Rychlik I."/>
        </authorList>
    </citation>
    <scope>NUCLEOTIDE SEQUENCE [LARGE SCALE GENOMIC DNA]</scope>
    <source>
        <strain evidence="3">An144</strain>
    </source>
</reference>
<sequence>MISVCMTTYNGEKYLKAQLSSILSQLSYDDECLISDDGSTDYTIAIIQEFQNKYPQIRLLQGPRKGVIANFNYCISQSKGDFIFLADQDDVWHADKVEKILALFQLHPQTKLILSDLAIVDSDLKLVHASYFKYKKVKTGTIANIIRNRYIGAGMAFRADLKHEILPIPKHVPMHDMFIGIMAEPNVALLPEVLTDYRRHEDNASQLQTKSSKLQQLIWRVNLIWAIIYKKFIRK</sequence>
<dbReference type="EMBL" id="NFLC01000004">
    <property type="protein sequence ID" value="OUQ11199.1"/>
    <property type="molecule type" value="Genomic_DNA"/>
</dbReference>
<organism evidence="2 3">
    <name type="scientific">Enterococcus cecorum</name>
    <dbReference type="NCBI Taxonomy" id="44008"/>
    <lineage>
        <taxon>Bacteria</taxon>
        <taxon>Bacillati</taxon>
        <taxon>Bacillota</taxon>
        <taxon>Bacilli</taxon>
        <taxon>Lactobacillales</taxon>
        <taxon>Enterococcaceae</taxon>
        <taxon>Enterococcus</taxon>
    </lineage>
</organism>
<gene>
    <name evidence="2" type="ORF">B5E88_03095</name>
</gene>
<evidence type="ECO:0000313" key="3">
    <source>
        <dbReference type="Proteomes" id="UP000196074"/>
    </source>
</evidence>
<evidence type="ECO:0000313" key="2">
    <source>
        <dbReference type="EMBL" id="OUQ11199.1"/>
    </source>
</evidence>
<dbReference type="RefSeq" id="WP_016252487.1">
    <property type="nucleotide sequence ID" value="NZ_AP035890.1"/>
</dbReference>
<comment type="caution">
    <text evidence="2">The sequence shown here is derived from an EMBL/GenBank/DDBJ whole genome shotgun (WGS) entry which is preliminary data.</text>
</comment>
<dbReference type="SUPFAM" id="SSF53448">
    <property type="entry name" value="Nucleotide-diphospho-sugar transferases"/>
    <property type="match status" value="1"/>
</dbReference>
<dbReference type="Proteomes" id="UP000196074">
    <property type="component" value="Unassembled WGS sequence"/>
</dbReference>
<dbReference type="InterPro" id="IPR001173">
    <property type="entry name" value="Glyco_trans_2-like"/>
</dbReference>
<dbReference type="PANTHER" id="PTHR22916:SF3">
    <property type="entry name" value="UDP-GLCNAC:BETAGAL BETA-1,3-N-ACETYLGLUCOSAMINYLTRANSFERASE-LIKE PROTEIN 1"/>
    <property type="match status" value="1"/>
</dbReference>
<accession>A0A1Y4R0X7</accession>
<dbReference type="CDD" id="cd04196">
    <property type="entry name" value="GT_2_like_d"/>
    <property type="match status" value="1"/>
</dbReference>
<proteinExistence type="predicted"/>
<name>A0A1Y4R0X7_9ENTE</name>
<dbReference type="Pfam" id="PF00535">
    <property type="entry name" value="Glycos_transf_2"/>
    <property type="match status" value="1"/>
</dbReference>
<dbReference type="AlphaFoldDB" id="A0A1Y4R0X7"/>